<accession>U7D862</accession>
<dbReference type="AlphaFoldDB" id="U7D862"/>
<gene>
    <name evidence="5" type="ORF">CALK_1203</name>
</gene>
<dbReference type="STRING" id="1313304.CALK_1203"/>
<dbReference type="SUPFAM" id="SSF111384">
    <property type="entry name" value="OmpH-like"/>
    <property type="match status" value="1"/>
</dbReference>
<reference evidence="5 6" key="1">
    <citation type="journal article" date="2013" name="Environ. Microbiol.">
        <title>Genome analysis of Chitinivibrio alkaliphilus gen. nov., sp. nov., a novel extremely haloalkaliphilic anaerobic chitinolytic bacterium from the candidate phylum Termite Group 3.</title>
        <authorList>
            <person name="Sorokin D.Y."/>
            <person name="Gumerov V.M."/>
            <person name="Rakitin A.L."/>
            <person name="Beletsky A.V."/>
            <person name="Damste J.S."/>
            <person name="Muyzer G."/>
            <person name="Mardanov A.V."/>
            <person name="Ravin N.V."/>
        </authorList>
    </citation>
    <scope>NUCLEOTIDE SEQUENCE [LARGE SCALE GENOMIC DNA]</scope>
    <source>
        <strain evidence="5 6">ACht1</strain>
    </source>
</reference>
<dbReference type="PANTHER" id="PTHR35089">
    <property type="entry name" value="CHAPERONE PROTEIN SKP"/>
    <property type="match status" value="1"/>
</dbReference>
<name>U7D862_9BACT</name>
<evidence type="ECO:0000256" key="1">
    <source>
        <dbReference type="ARBA" id="ARBA00009091"/>
    </source>
</evidence>
<comment type="caution">
    <text evidence="5">The sequence shown here is derived from an EMBL/GenBank/DDBJ whole genome shotgun (WGS) entry which is preliminary data.</text>
</comment>
<dbReference type="GO" id="GO:0051082">
    <property type="term" value="F:unfolded protein binding"/>
    <property type="evidence" value="ECO:0007669"/>
    <property type="project" value="InterPro"/>
</dbReference>
<dbReference type="EMBL" id="ASJR01000009">
    <property type="protein sequence ID" value="ERP31761.1"/>
    <property type="molecule type" value="Genomic_DNA"/>
</dbReference>
<evidence type="ECO:0000256" key="2">
    <source>
        <dbReference type="ARBA" id="ARBA00022729"/>
    </source>
</evidence>
<evidence type="ECO:0000313" key="6">
    <source>
        <dbReference type="Proteomes" id="UP000017148"/>
    </source>
</evidence>
<keyword evidence="3" id="KW-0175">Coiled coil</keyword>
<dbReference type="SMART" id="SM00935">
    <property type="entry name" value="OmpH"/>
    <property type="match status" value="1"/>
</dbReference>
<evidence type="ECO:0000256" key="4">
    <source>
        <dbReference type="SAM" id="SignalP"/>
    </source>
</evidence>
<protein>
    <submittedName>
        <fullName evidence="5">OmpH family outer membrane protein</fullName>
    </submittedName>
</protein>
<dbReference type="Proteomes" id="UP000017148">
    <property type="component" value="Unassembled WGS sequence"/>
</dbReference>
<dbReference type="InterPro" id="IPR024930">
    <property type="entry name" value="Skp_dom_sf"/>
</dbReference>
<feature type="chain" id="PRO_5004680653" evidence="4">
    <location>
        <begin position="20"/>
        <end position="170"/>
    </location>
</feature>
<evidence type="ECO:0000313" key="5">
    <source>
        <dbReference type="EMBL" id="ERP31761.1"/>
    </source>
</evidence>
<evidence type="ECO:0000256" key="3">
    <source>
        <dbReference type="SAM" id="Coils"/>
    </source>
</evidence>
<dbReference type="eggNOG" id="COG2825">
    <property type="taxonomic scope" value="Bacteria"/>
</dbReference>
<keyword evidence="2 4" id="KW-0732">Signal</keyword>
<dbReference type="GO" id="GO:0005829">
    <property type="term" value="C:cytosol"/>
    <property type="evidence" value="ECO:0007669"/>
    <property type="project" value="TreeGrafter"/>
</dbReference>
<dbReference type="GO" id="GO:0050821">
    <property type="term" value="P:protein stabilization"/>
    <property type="evidence" value="ECO:0007669"/>
    <property type="project" value="TreeGrafter"/>
</dbReference>
<dbReference type="InterPro" id="IPR005632">
    <property type="entry name" value="Chaperone_Skp"/>
</dbReference>
<feature type="signal peptide" evidence="4">
    <location>
        <begin position="1"/>
        <end position="19"/>
    </location>
</feature>
<feature type="coiled-coil region" evidence="3">
    <location>
        <begin position="39"/>
        <end position="84"/>
    </location>
</feature>
<keyword evidence="6" id="KW-1185">Reference proteome</keyword>
<organism evidence="5 6">
    <name type="scientific">Chitinivibrio alkaliphilus ACht1</name>
    <dbReference type="NCBI Taxonomy" id="1313304"/>
    <lineage>
        <taxon>Bacteria</taxon>
        <taxon>Pseudomonadati</taxon>
        <taxon>Fibrobacterota</taxon>
        <taxon>Chitinivibrionia</taxon>
        <taxon>Chitinivibrionales</taxon>
        <taxon>Chitinivibrionaceae</taxon>
        <taxon>Chitinivibrio</taxon>
    </lineage>
</organism>
<sequence length="170" mass="19490">MKKYAVVLCIALAATLALAGSPRMGYINSDRIIRETGMVQDAKQELQSFSAQKEREATEMQQEMQELQQQLEQQQLMLSEERQQEMMTTLQQKYAEYQEFLQQHFGQTGSIAQKNEELMEPIMEEINKAVQQISEEDAYDFIFDSTVGLIYGDPSYDITDKIISILNAGN</sequence>
<proteinExistence type="inferred from homology"/>
<comment type="similarity">
    <text evidence="1">Belongs to the Skp family.</text>
</comment>
<dbReference type="Gene3D" id="3.30.910.20">
    <property type="entry name" value="Skp domain"/>
    <property type="match status" value="1"/>
</dbReference>
<dbReference type="OrthoDB" id="9788552at2"/>
<dbReference type="RefSeq" id="WP_022636680.1">
    <property type="nucleotide sequence ID" value="NZ_ASJR01000009.1"/>
</dbReference>
<dbReference type="Pfam" id="PF03938">
    <property type="entry name" value="OmpH"/>
    <property type="match status" value="1"/>
</dbReference>
<dbReference type="PANTHER" id="PTHR35089:SF1">
    <property type="entry name" value="CHAPERONE PROTEIN SKP"/>
    <property type="match status" value="1"/>
</dbReference>